<gene>
    <name evidence="1" type="ORF">AYI68_g8091</name>
</gene>
<dbReference type="EMBL" id="LSSL01007616">
    <property type="protein sequence ID" value="OLY77874.1"/>
    <property type="molecule type" value="Genomic_DNA"/>
</dbReference>
<reference evidence="1 2" key="1">
    <citation type="journal article" date="2016" name="Mol. Biol. Evol.">
        <title>Genome-Wide Survey of Gut Fungi (Harpellales) Reveals the First Horizontally Transferred Ubiquitin Gene from a Mosquito Host.</title>
        <authorList>
            <person name="Wang Y."/>
            <person name="White M.M."/>
            <person name="Kvist S."/>
            <person name="Moncalvo J.M."/>
        </authorList>
    </citation>
    <scope>NUCLEOTIDE SEQUENCE [LARGE SCALE GENOMIC DNA]</scope>
    <source>
        <strain evidence="1 2">ALG-7-W6</strain>
    </source>
</reference>
<accession>A0A1R0GLV0</accession>
<dbReference type="AlphaFoldDB" id="A0A1R0GLV0"/>
<comment type="caution">
    <text evidence="1">The sequence shown here is derived from an EMBL/GenBank/DDBJ whole genome shotgun (WGS) entry which is preliminary data.</text>
</comment>
<proteinExistence type="predicted"/>
<name>A0A1R0GLV0_9FUNG</name>
<organism evidence="1 2">
    <name type="scientific">Smittium mucronatum</name>
    <dbReference type="NCBI Taxonomy" id="133383"/>
    <lineage>
        <taxon>Eukaryota</taxon>
        <taxon>Fungi</taxon>
        <taxon>Fungi incertae sedis</taxon>
        <taxon>Zoopagomycota</taxon>
        <taxon>Kickxellomycotina</taxon>
        <taxon>Harpellomycetes</taxon>
        <taxon>Harpellales</taxon>
        <taxon>Legeriomycetaceae</taxon>
        <taxon>Smittium</taxon>
    </lineage>
</organism>
<keyword evidence="2" id="KW-1185">Reference proteome</keyword>
<dbReference type="Proteomes" id="UP000187455">
    <property type="component" value="Unassembled WGS sequence"/>
</dbReference>
<evidence type="ECO:0000313" key="1">
    <source>
        <dbReference type="EMBL" id="OLY77874.1"/>
    </source>
</evidence>
<protein>
    <submittedName>
        <fullName evidence="1">Uncharacterized protein</fullName>
    </submittedName>
</protein>
<sequence>MFEPSFSKYPYIIELIRKKYSRESRTIQSKIKKPTALSNPYYYNIADLKIPFYFFYVNIPFQDINIDEDIRITGVKSMLSEYLPLSDLENLAKYNSNPRKNHSFKGFFKENTGFEFLSKPSSFAFEMSSFKKSSSSSPKPPNITELPKKFTDSNFRKTISYSNIALKKNY</sequence>
<evidence type="ECO:0000313" key="2">
    <source>
        <dbReference type="Proteomes" id="UP000187455"/>
    </source>
</evidence>